<feature type="domain" description="VRR-NUC" evidence="4">
    <location>
        <begin position="6"/>
        <end position="106"/>
    </location>
</feature>
<accession>A0ABW5G2X6</accession>
<evidence type="ECO:0000313" key="5">
    <source>
        <dbReference type="EMBL" id="MFD2421644.1"/>
    </source>
</evidence>
<keyword evidence="3" id="KW-0378">Hydrolase</keyword>
<keyword evidence="6" id="KW-1185">Reference proteome</keyword>
<organism evidence="5 6">
    <name type="scientific">Amycolatopsis pigmentata</name>
    <dbReference type="NCBI Taxonomy" id="450801"/>
    <lineage>
        <taxon>Bacteria</taxon>
        <taxon>Bacillati</taxon>
        <taxon>Actinomycetota</taxon>
        <taxon>Actinomycetes</taxon>
        <taxon>Pseudonocardiales</taxon>
        <taxon>Pseudonocardiaceae</taxon>
        <taxon>Amycolatopsis</taxon>
    </lineage>
</organism>
<dbReference type="InterPro" id="IPR014883">
    <property type="entry name" value="VRR_NUC"/>
</dbReference>
<dbReference type="InterPro" id="IPR011856">
    <property type="entry name" value="tRNA_endonuc-like_dom_sf"/>
</dbReference>
<sequence>MTALRLTEAQFQQRVLETAAIHGWRYAHFRPARTVHGWRTPVQGYPGVPDLLLARHGVILLTELKTDTGRPTTEQLAWLEQLGNHGRLWRPRDWDQVHAELSRPKEH</sequence>
<gene>
    <name evidence="5" type="ORF">ACFSXZ_35465</name>
</gene>
<dbReference type="Gene3D" id="3.40.1350.10">
    <property type="match status" value="1"/>
</dbReference>
<comment type="cofactor">
    <cofactor evidence="1">
        <name>Mg(2+)</name>
        <dbReference type="ChEBI" id="CHEBI:18420"/>
    </cofactor>
</comment>
<evidence type="ECO:0000259" key="4">
    <source>
        <dbReference type="SMART" id="SM00990"/>
    </source>
</evidence>
<proteinExistence type="predicted"/>
<reference evidence="6" key="1">
    <citation type="journal article" date="2019" name="Int. J. Syst. Evol. Microbiol.">
        <title>The Global Catalogue of Microorganisms (GCM) 10K type strain sequencing project: providing services to taxonomists for standard genome sequencing and annotation.</title>
        <authorList>
            <consortium name="The Broad Institute Genomics Platform"/>
            <consortium name="The Broad Institute Genome Sequencing Center for Infectious Disease"/>
            <person name="Wu L."/>
            <person name="Ma J."/>
        </authorList>
    </citation>
    <scope>NUCLEOTIDE SEQUENCE [LARGE SCALE GENOMIC DNA]</scope>
    <source>
        <strain evidence="6">CGMCC 4.7645</strain>
    </source>
</reference>
<protein>
    <recommendedName>
        <fullName evidence="4">VRR-NUC domain-containing protein</fullName>
    </recommendedName>
</protein>
<dbReference type="RefSeq" id="WP_378270340.1">
    <property type="nucleotide sequence ID" value="NZ_JBHUKR010000022.1"/>
</dbReference>
<comment type="caution">
    <text evidence="5">The sequence shown here is derived from an EMBL/GenBank/DDBJ whole genome shotgun (WGS) entry which is preliminary data.</text>
</comment>
<evidence type="ECO:0000313" key="6">
    <source>
        <dbReference type="Proteomes" id="UP001597417"/>
    </source>
</evidence>
<name>A0ABW5G2X6_9PSEU</name>
<keyword evidence="2" id="KW-0540">Nuclease</keyword>
<evidence type="ECO:0000256" key="3">
    <source>
        <dbReference type="ARBA" id="ARBA00022801"/>
    </source>
</evidence>
<dbReference type="SMART" id="SM00990">
    <property type="entry name" value="VRR_NUC"/>
    <property type="match status" value="1"/>
</dbReference>
<dbReference type="Proteomes" id="UP001597417">
    <property type="component" value="Unassembled WGS sequence"/>
</dbReference>
<dbReference type="EMBL" id="JBHUKR010000022">
    <property type="protein sequence ID" value="MFD2421644.1"/>
    <property type="molecule type" value="Genomic_DNA"/>
</dbReference>
<evidence type="ECO:0000256" key="2">
    <source>
        <dbReference type="ARBA" id="ARBA00022722"/>
    </source>
</evidence>
<evidence type="ECO:0000256" key="1">
    <source>
        <dbReference type="ARBA" id="ARBA00001946"/>
    </source>
</evidence>